<feature type="transmembrane region" description="Helical" evidence="8">
    <location>
        <begin position="223"/>
        <end position="243"/>
    </location>
</feature>
<evidence type="ECO:0000256" key="5">
    <source>
        <dbReference type="ARBA" id="ARBA00023014"/>
    </source>
</evidence>
<evidence type="ECO:0000256" key="8">
    <source>
        <dbReference type="SAM" id="Phobius"/>
    </source>
</evidence>
<keyword evidence="2" id="KW-1003">Cell membrane</keyword>
<protein>
    <submittedName>
        <fullName evidence="10">4Fe-4S binding protein</fullName>
    </submittedName>
</protein>
<evidence type="ECO:0000256" key="7">
    <source>
        <dbReference type="SAM" id="MobiDB-lite"/>
    </source>
</evidence>
<feature type="domain" description="4Fe-4S ferredoxin-type" evidence="9">
    <location>
        <begin position="251"/>
        <end position="279"/>
    </location>
</feature>
<organism evidence="10 11">
    <name type="scientific">Alistipes hominis</name>
    <dbReference type="NCBI Taxonomy" id="2763015"/>
    <lineage>
        <taxon>Bacteria</taxon>
        <taxon>Pseudomonadati</taxon>
        <taxon>Bacteroidota</taxon>
        <taxon>Bacteroidia</taxon>
        <taxon>Bacteroidales</taxon>
        <taxon>Rikenellaceae</taxon>
        <taxon>Alistipes</taxon>
    </lineage>
</organism>
<dbReference type="PANTHER" id="PTHR30224:SF4">
    <property type="entry name" value="ELECTRON TRANSPORT PROTEIN YCCM-RELATED"/>
    <property type="match status" value="1"/>
</dbReference>
<feature type="region of interest" description="Disordered" evidence="7">
    <location>
        <begin position="633"/>
        <end position="660"/>
    </location>
</feature>
<dbReference type="Gene3D" id="3.30.70.20">
    <property type="match status" value="1"/>
</dbReference>
<evidence type="ECO:0000256" key="3">
    <source>
        <dbReference type="ARBA" id="ARBA00022723"/>
    </source>
</evidence>
<dbReference type="RefSeq" id="WP_118656932.1">
    <property type="nucleotide sequence ID" value="NZ_JACOOK010000001.1"/>
</dbReference>
<keyword evidence="8" id="KW-1133">Transmembrane helix</keyword>
<evidence type="ECO:0000313" key="10">
    <source>
        <dbReference type="EMBL" id="MBC5615703.1"/>
    </source>
</evidence>
<dbReference type="Pfam" id="PF13237">
    <property type="entry name" value="Fer4_10"/>
    <property type="match status" value="1"/>
</dbReference>
<dbReference type="Proteomes" id="UP000636891">
    <property type="component" value="Unassembled WGS sequence"/>
</dbReference>
<dbReference type="SUPFAM" id="SSF54862">
    <property type="entry name" value="4Fe-4S ferredoxins"/>
    <property type="match status" value="1"/>
</dbReference>
<evidence type="ECO:0000313" key="11">
    <source>
        <dbReference type="Proteomes" id="UP000636891"/>
    </source>
</evidence>
<evidence type="ECO:0000259" key="9">
    <source>
        <dbReference type="PROSITE" id="PS51379"/>
    </source>
</evidence>
<dbReference type="Pfam" id="PF12801">
    <property type="entry name" value="Fer4_5"/>
    <property type="match status" value="2"/>
</dbReference>
<feature type="transmembrane region" description="Helical" evidence="8">
    <location>
        <begin position="164"/>
        <end position="185"/>
    </location>
</feature>
<feature type="transmembrane region" description="Helical" evidence="8">
    <location>
        <begin position="312"/>
        <end position="332"/>
    </location>
</feature>
<keyword evidence="8" id="KW-0812">Transmembrane</keyword>
<feature type="transmembrane region" description="Helical" evidence="8">
    <location>
        <begin position="12"/>
        <end position="31"/>
    </location>
</feature>
<feature type="transmembrane region" description="Helical" evidence="8">
    <location>
        <begin position="68"/>
        <end position="99"/>
    </location>
</feature>
<accession>A0ABR7CJ67</accession>
<feature type="domain" description="4Fe-4S ferredoxin-type" evidence="9">
    <location>
        <begin position="287"/>
        <end position="307"/>
    </location>
</feature>
<dbReference type="EMBL" id="JACOOK010000001">
    <property type="protein sequence ID" value="MBC5615703.1"/>
    <property type="molecule type" value="Genomic_DNA"/>
</dbReference>
<dbReference type="InterPro" id="IPR017900">
    <property type="entry name" value="4Fe4S_Fe_S_CS"/>
</dbReference>
<dbReference type="PANTHER" id="PTHR30224">
    <property type="entry name" value="ELECTRON TRANSPORT PROTEIN"/>
    <property type="match status" value="1"/>
</dbReference>
<sequence>MKSKKRNWLKLSLQGGTLLAIVAFILYGIFFGEQRADPEAYCPFGGLQAIGSYLHNNSLACSMSMAQIMMGVVLAVGVILFSKLFCGYLCPLGTIGEYLGKGGRKLKMNFDLKPGGIADRGLRIVKYGLLFVVFYMSVSSSELFCKNFDPYYAMATGFKGEITAWMTSISIVLLFLGSFFIKMFWCKYICPLGALSNIFKFTITFVGLLLLFWLLGWAGLPSAWVWALGAACLIGYLYEMIYLRSKVFPLLRIVRDAESCNGCGSCTKKCPYHIDLKELKTVRHIDCTLCGDCVSSCPKGSLQVGGKKSLRWLPGILTIVLFVLALILGNQWELPTIDERWGNTEQVGEMKTFEMEGLTSIKCYGSSKAFSAKMQKVPGVYGVKTFVKRHAVVISYDPAQTNEDKIREVIFIPTIMKFSNPEPQVDSVEVLTLGVDKLFDRMDMVYFGNILKQIPGIYGFDAEYSCPVTVKLYADPSAELSEKLLKDSIEVEQTHMLAAGGKVRWFPVDYKLVSYERNGDRISSREFVELMFKPTAAMSGKFLDNMKKLDGRNYETAVYEVEYPAIEKTLIKKGFPYFKSFLSTQEGILRIDVQLKDTTPVLRITYVTGMWDDAKIWTELFNAPKWTIKYTDGSTKEEEPKLKFKNEGRTVPESPGAPAE</sequence>
<dbReference type="PROSITE" id="PS51379">
    <property type="entry name" value="4FE4S_FER_2"/>
    <property type="match status" value="2"/>
</dbReference>
<reference evidence="10 11" key="1">
    <citation type="submission" date="2020-08" db="EMBL/GenBank/DDBJ databases">
        <title>Genome public.</title>
        <authorList>
            <person name="Liu C."/>
            <person name="Sun Q."/>
        </authorList>
    </citation>
    <scope>NUCLEOTIDE SEQUENCE [LARGE SCALE GENOMIC DNA]</scope>
    <source>
        <strain evidence="10 11">New-7</strain>
    </source>
</reference>
<dbReference type="InterPro" id="IPR017896">
    <property type="entry name" value="4Fe4S_Fe-S-bd"/>
</dbReference>
<feature type="compositionally biased region" description="Basic and acidic residues" evidence="7">
    <location>
        <begin position="634"/>
        <end position="650"/>
    </location>
</feature>
<keyword evidence="6 8" id="KW-0472">Membrane</keyword>
<name>A0ABR7CJ67_9BACT</name>
<feature type="transmembrane region" description="Helical" evidence="8">
    <location>
        <begin position="124"/>
        <end position="144"/>
    </location>
</feature>
<evidence type="ECO:0000256" key="1">
    <source>
        <dbReference type="ARBA" id="ARBA00004236"/>
    </source>
</evidence>
<dbReference type="PROSITE" id="PS00198">
    <property type="entry name" value="4FE4S_FER_1"/>
    <property type="match status" value="1"/>
</dbReference>
<evidence type="ECO:0000256" key="2">
    <source>
        <dbReference type="ARBA" id="ARBA00022475"/>
    </source>
</evidence>
<keyword evidence="3" id="KW-0479">Metal-binding</keyword>
<gene>
    <name evidence="10" type="ORF">H8S08_01540</name>
</gene>
<evidence type="ECO:0000256" key="4">
    <source>
        <dbReference type="ARBA" id="ARBA00023004"/>
    </source>
</evidence>
<comment type="subcellular location">
    <subcellularLocation>
        <location evidence="1">Cell membrane</location>
    </subcellularLocation>
</comment>
<proteinExistence type="predicted"/>
<evidence type="ECO:0000256" key="6">
    <source>
        <dbReference type="ARBA" id="ARBA00023136"/>
    </source>
</evidence>
<keyword evidence="4" id="KW-0408">Iron</keyword>
<keyword evidence="11" id="KW-1185">Reference proteome</keyword>
<keyword evidence="5" id="KW-0411">Iron-sulfur</keyword>
<dbReference type="InterPro" id="IPR052378">
    <property type="entry name" value="NosR_regulator"/>
</dbReference>
<feature type="transmembrane region" description="Helical" evidence="8">
    <location>
        <begin position="197"/>
        <end position="217"/>
    </location>
</feature>
<comment type="caution">
    <text evidence="10">The sequence shown here is derived from an EMBL/GenBank/DDBJ whole genome shotgun (WGS) entry which is preliminary data.</text>
</comment>